<sequence>MSRVRTKTVKKASKVMIEKYYTRMTLDFHQNKRICDEVAIIGSKALRNRIAGYITHLMKRIERGPVRGISIKLQEEERERRDNYMPEVSAVDPSELLSIKVDLTTKDMLEKLGYNLPNLSVDDPKSAFPRAGVPQCATDGRMAFVPLLSLLVAPLSFDLQIGELDGSSPLILTSPSRNITLSLHSGSLFADSIPVSPLTANETTTFSIRCISQISLHFASPHANSLVYSPTICSSSQTGLYIDESSLKGCIFDVSQSSKRLLQRSCGSAHFTIHPSCTCLDTPPRQLPGSMPTKDPFMSPSHSRFFQVNEGASTPLQWKNVYFMPQNETSKISNSDIIFTVVEGAKHGEIRVDDVVTSSFNYAQLLARRVVYKHDSSESHADSIGFQIESSLKNKELAAIESKTFTIKVKINSVNDPPELSKRVRGDFLLVASRGSRVLTSEDLILTDSDDGPDKVRVQVVESKGVHLSMHGEKITEFSKRDLTNEMVSLVDEGLLEHGQMKLLARDGEGRSPLVILETRSSKVEVKLVRNTGVRLIHHSSVLITNKNLSFEASIPEVQVSYRIVDLPDAGVVERHDEEGGFQMCNAFTQTDIDEERIRFRHTSVAATHVDMFSFQVEAGEFASMVHVFRIDFVPMNIKVFTREPFVLNATENESIQKKNLFSWTFPKSFSPHNLVYHIDEPPKLGTLSRRIGPSKQRRMGVSSNFTQHDIDEGVISYKIHYQQFSIVNDFFLFRVVSPSVSSPLLRFDIVYVPRASSIQLINKTIVVKEGESTPVTSDFLSLTTPDDAQFVFRIVSPPMHGTLKLKSATWTSDLGKDLNFTTEDVKSGRLLYENDGGESRNDECRLLAVSRQDERRQMPFMLTVSVILLNDNAPRLSRDVIINIVERGERVLHDFLLPWIDDDLDSSALLYNFAHANKDAAILSTVSPYLPMTSFSQHEINDGRVMIRHLGHHHKFDMKYTVSDGVHTVDAVMHIVAAEPNVWVEVSALRVPCNASRPFSIRLSPANLSVTTNMDVQLSDVIYKPASSRFSVGTTRKPTSRFTQADIEKGLVWYGGEHVVSEEALRVNVADRSLEVSMAVECDRTEAKTDWDQNLMLRVPIGGAVLIDNLGDGFPFGEVDEEKVVFEVTRYPQLGYLALDYDSSSTSSRVARFSKSDVTASRVQYVQNSASTGNDSMQFIVSVLPRNFSFHVSFDIEIFERNVKILTVDLVVSSNSRSPITPSVLNVTTSENEEAVVHVISSPLTGRIVAGNGEKPNATSLDSFTTRALAERKLWYVPDVGDHNDSFAVRACVSETVCTPRLVRNEILRTHSEKALITSSHLNVEDADTSSNSLIYVISKPSNGRVVRVDEIETPISNFTQFDIDQSLIAFLVNNDSVTAGGFSFVVSDGAHNVLETNGRLIATPEGGSIIGAEILRANLPNTRPDEILFVVSKPPRFGHLEVDGKPANAFSQTQINRRLVVYTTIGFPMDEWSRRDSFSFRVFRNTSSYLMQHDEKFRITTTYAALSDAVMPKFILTRPLIVSKGGSTAFNQSHLDASALSAVVEKEVVMVEIGTEPRMGVASWLDNQKRRVSWTELRSAFFLLYKHRGDDLRDDSLVFHVYAARESTRRSSRLRVVVPIFVRPPHDNFLQIVTFPTSLSVLNSGSTPLLADVLMTRHRTVPPQSIVYHVAQRGCNGVSIRIDDKEVRQFTQHQVNEGEVALSHAVSHFAASSFDLLVFDIEGHTRSLVVKIRPLDLALENHTSIFYPQGKTYVVVNRTHLGAFSNGDRKNIKYKITSGPENGTFYWVAGEKEAKEFTQDDIDEGRILYAQLNMHSYQDSFEFQVGNTEGDILRNSSRLRVAPLVEVQPVIVESNTATPLTCSQINASQLQDSSPRFFLTSQLNYGRLTFDPSANFSAYYFTYADIRKGIVYYQAAKTEQEAHEHIELEVRADNVQPARFTIFITVLPADDDPLDLLPAATIPTPPMDNKMTAIRENLPVIILVAILVTTLCLLVCRSRKEKKPSAAAETPPRLLPPSPRTSAERQEEKQDLLGTTVFASVRQAEDRVAMQSFQKLPLTRTTTAKPQTPVTSRRPVTSSLDYAGLGNSAPPPMRLFDQVAKTQPTNHYWV</sequence>
<protein>
    <recommendedName>
        <fullName evidence="7">Small ribosomal subunit protein eS17</fullName>
    </recommendedName>
    <alternativeName>
        <fullName evidence="8">40S ribosomal protein S17</fullName>
    </alternativeName>
</protein>
<dbReference type="Gene3D" id="1.10.60.20">
    <property type="entry name" value="Ribosomal protein S17e-like"/>
    <property type="match status" value="1"/>
</dbReference>
<keyword evidence="2" id="KW-0732">Signal</keyword>
<dbReference type="EMBL" id="CAJGYM010000070">
    <property type="protein sequence ID" value="CAD6196315.1"/>
    <property type="molecule type" value="Genomic_DNA"/>
</dbReference>
<dbReference type="Pfam" id="PF16184">
    <property type="entry name" value="Cadherin_3"/>
    <property type="match status" value="10"/>
</dbReference>
<keyword evidence="11" id="KW-0812">Transmembrane</keyword>
<evidence type="ECO:0000256" key="9">
    <source>
        <dbReference type="PROSITE-ProRule" id="PRU01201"/>
    </source>
</evidence>
<dbReference type="GO" id="GO:0009653">
    <property type="term" value="P:anatomical structure morphogenesis"/>
    <property type="evidence" value="ECO:0007669"/>
    <property type="project" value="TreeGrafter"/>
</dbReference>
<keyword evidence="11" id="KW-0472">Membrane</keyword>
<dbReference type="GO" id="GO:0005840">
    <property type="term" value="C:ribosome"/>
    <property type="evidence" value="ECO:0007669"/>
    <property type="project" value="UniProtKB-KW"/>
</dbReference>
<keyword evidence="3" id="KW-0677">Repeat</keyword>
<dbReference type="OrthoDB" id="5831138at2759"/>
<proteinExistence type="inferred from homology"/>
<dbReference type="PROSITE" id="PS00712">
    <property type="entry name" value="RIBOSOMAL_S17E"/>
    <property type="match status" value="1"/>
</dbReference>
<dbReference type="InterPro" id="IPR051561">
    <property type="entry name" value="FRAS1_ECM"/>
</dbReference>
<evidence type="ECO:0000313" key="13">
    <source>
        <dbReference type="Proteomes" id="UP000835052"/>
    </source>
</evidence>
<evidence type="ECO:0000256" key="11">
    <source>
        <dbReference type="SAM" id="Phobius"/>
    </source>
</evidence>
<evidence type="ECO:0000256" key="6">
    <source>
        <dbReference type="ARBA" id="ARBA00023274"/>
    </source>
</evidence>
<comment type="caution">
    <text evidence="12">The sequence shown here is derived from an EMBL/GenBank/DDBJ whole genome shotgun (WGS) entry which is preliminary data.</text>
</comment>
<feature type="transmembrane region" description="Helical" evidence="11">
    <location>
        <begin position="1980"/>
        <end position="1998"/>
    </location>
</feature>
<feature type="region of interest" description="Disordered" evidence="10">
    <location>
        <begin position="2004"/>
        <end position="2032"/>
    </location>
</feature>
<keyword evidence="13" id="KW-1185">Reference proteome</keyword>
<feature type="repeat" description="CSPG" evidence="9">
    <location>
        <begin position="525"/>
        <end position="618"/>
    </location>
</feature>
<feature type="repeat" description="CSPG" evidence="9">
    <location>
        <begin position="297"/>
        <end position="389"/>
    </location>
</feature>
<dbReference type="InterPro" id="IPR039005">
    <property type="entry name" value="CSPG_rpt"/>
</dbReference>
<accession>A0A8S1HPZ0</accession>
<evidence type="ECO:0000256" key="7">
    <source>
        <dbReference type="ARBA" id="ARBA00035144"/>
    </source>
</evidence>
<keyword evidence="11" id="KW-1133">Transmembrane helix</keyword>
<dbReference type="Pfam" id="PF00833">
    <property type="entry name" value="Ribosomal_S17e"/>
    <property type="match status" value="1"/>
</dbReference>
<dbReference type="HAMAP" id="MF_00511">
    <property type="entry name" value="Ribosomal_eS17"/>
    <property type="match status" value="1"/>
</dbReference>
<dbReference type="GO" id="GO:0006412">
    <property type="term" value="P:translation"/>
    <property type="evidence" value="ECO:0007669"/>
    <property type="project" value="InterPro"/>
</dbReference>
<dbReference type="PANTHER" id="PTHR45739:SF8">
    <property type="entry name" value="FRAS1-RELATED EXTRACELLULAR MATRIX PROTEIN 1"/>
    <property type="match status" value="1"/>
</dbReference>
<reference evidence="12" key="1">
    <citation type="submission" date="2020-10" db="EMBL/GenBank/DDBJ databases">
        <authorList>
            <person name="Kikuchi T."/>
        </authorList>
    </citation>
    <scope>NUCLEOTIDE SEQUENCE</scope>
    <source>
        <strain evidence="12">NKZ352</strain>
    </source>
</reference>
<feature type="region of interest" description="Disordered" evidence="10">
    <location>
        <begin position="2061"/>
        <end position="2083"/>
    </location>
</feature>
<organism evidence="12 13">
    <name type="scientific">Caenorhabditis auriculariae</name>
    <dbReference type="NCBI Taxonomy" id="2777116"/>
    <lineage>
        <taxon>Eukaryota</taxon>
        <taxon>Metazoa</taxon>
        <taxon>Ecdysozoa</taxon>
        <taxon>Nematoda</taxon>
        <taxon>Chromadorea</taxon>
        <taxon>Rhabditida</taxon>
        <taxon>Rhabditina</taxon>
        <taxon>Rhabditomorpha</taxon>
        <taxon>Rhabditoidea</taxon>
        <taxon>Rhabditidae</taxon>
        <taxon>Peloderinae</taxon>
        <taxon>Caenorhabditis</taxon>
    </lineage>
</organism>
<keyword evidence="5" id="KW-0325">Glycoprotein</keyword>
<comment type="similarity">
    <text evidence="1">Belongs to the eukaryotic ribosomal protein eS17 family.</text>
</comment>
<dbReference type="PROSITE" id="PS51854">
    <property type="entry name" value="CSPG"/>
    <property type="match status" value="4"/>
</dbReference>
<dbReference type="InterPro" id="IPR018273">
    <property type="entry name" value="Ribosomal_eS17_CS"/>
</dbReference>
<evidence type="ECO:0000256" key="1">
    <source>
        <dbReference type="ARBA" id="ARBA00010444"/>
    </source>
</evidence>
<dbReference type="InterPro" id="IPR001210">
    <property type="entry name" value="Ribosomal_eS17"/>
</dbReference>
<dbReference type="FunFam" id="1.10.60.20:FF:000001">
    <property type="entry name" value="40S ribosomal protein S17"/>
    <property type="match status" value="1"/>
</dbReference>
<feature type="repeat" description="CSPG" evidence="9">
    <location>
        <begin position="757"/>
        <end position="850"/>
    </location>
</feature>
<keyword evidence="6" id="KW-0687">Ribonucleoprotein</keyword>
<evidence type="ECO:0000256" key="3">
    <source>
        <dbReference type="ARBA" id="ARBA00022737"/>
    </source>
</evidence>
<evidence type="ECO:0000256" key="5">
    <source>
        <dbReference type="ARBA" id="ARBA00023180"/>
    </source>
</evidence>
<dbReference type="Proteomes" id="UP000835052">
    <property type="component" value="Unassembled WGS sequence"/>
</dbReference>
<evidence type="ECO:0000256" key="8">
    <source>
        <dbReference type="ARBA" id="ARBA00035467"/>
    </source>
</evidence>
<evidence type="ECO:0000256" key="4">
    <source>
        <dbReference type="ARBA" id="ARBA00022980"/>
    </source>
</evidence>
<evidence type="ECO:0000313" key="12">
    <source>
        <dbReference type="EMBL" id="CAD6196315.1"/>
    </source>
</evidence>
<dbReference type="GO" id="GO:1990904">
    <property type="term" value="C:ribonucleoprotein complex"/>
    <property type="evidence" value="ECO:0007669"/>
    <property type="project" value="UniProtKB-KW"/>
</dbReference>
<name>A0A8S1HPZ0_9PELO</name>
<dbReference type="GO" id="GO:0003735">
    <property type="term" value="F:structural constituent of ribosome"/>
    <property type="evidence" value="ECO:0007669"/>
    <property type="project" value="InterPro"/>
</dbReference>
<gene>
    <name evidence="12" type="ORF">CAUJ_LOCUS12230</name>
</gene>
<dbReference type="InterPro" id="IPR036401">
    <property type="entry name" value="Ribosomal_eS17_sf"/>
</dbReference>
<feature type="repeat" description="CSPG" evidence="9">
    <location>
        <begin position="1393"/>
        <end position="1485"/>
    </location>
</feature>
<feature type="compositionally biased region" description="Polar residues" evidence="10">
    <location>
        <begin position="2061"/>
        <end position="2082"/>
    </location>
</feature>
<dbReference type="SUPFAM" id="SSF116820">
    <property type="entry name" value="Rps17e-like"/>
    <property type="match status" value="1"/>
</dbReference>
<keyword evidence="4" id="KW-0689">Ribosomal protein</keyword>
<dbReference type="PANTHER" id="PTHR45739">
    <property type="entry name" value="MATRIX PROTEIN, PUTATIVE-RELATED"/>
    <property type="match status" value="1"/>
</dbReference>
<evidence type="ECO:0000256" key="10">
    <source>
        <dbReference type="SAM" id="MobiDB-lite"/>
    </source>
</evidence>
<evidence type="ECO:0000256" key="2">
    <source>
        <dbReference type="ARBA" id="ARBA00022729"/>
    </source>
</evidence>